<dbReference type="WBParaSite" id="PTRK_0001649100.1">
    <property type="protein sequence ID" value="PTRK_0001649100.1"/>
    <property type="gene ID" value="PTRK_0001649100"/>
</dbReference>
<keyword evidence="1" id="KW-1185">Reference proteome</keyword>
<name>A0A0N5A4D5_PARTI</name>
<protein>
    <submittedName>
        <fullName evidence="2">PE-PGRS family protein</fullName>
    </submittedName>
</protein>
<dbReference type="AlphaFoldDB" id="A0A0N5A4D5"/>
<proteinExistence type="predicted"/>
<evidence type="ECO:0000313" key="1">
    <source>
        <dbReference type="Proteomes" id="UP000038045"/>
    </source>
</evidence>
<evidence type="ECO:0000313" key="2">
    <source>
        <dbReference type="WBParaSite" id="PTRK_0001649100.1"/>
    </source>
</evidence>
<sequence>MLQPLDAVEGGRSVRRIVQTPRGGLVERLDGEGRLAAARDAGDAGEDADRDLARDVLQIIARGARDLQHPLAVDRSAALGRQFDLARAGQVLAGQGVGVGHHLGRRALGADRAAVNAGGRTHVDDVVGRHDRLFVVLDHQHRVAEVAQALQGVQQAVVVALVQADRRLVEHVHHADQAGADLGGQADTLAFTTGQCAGVTRQREIIQSDIVEEAQALTDFFQNTATDLALLVPDVGDVRPADLDRQGLGLQPLAAADFAGGLGLIATQFLADPGAVGLAPAAFQIGQDAFEGLGDLVFAGVVVIDELDLLAARALQDDLLGLFRQVAPGLVHREPVVRGQRLQGLGVERRRPFGPGRDRALVQGLVLVGRDQVRVEGQLGPQAVADGAGAIGVVEREQARLDLADCEARDRAGELLGEDQPLGFALALSRVGPLGRGDAVGQPQRGLQAVGVARLHAALGDQAVHDHVDVVLELLVERRGVLDRIELAVDLQPLEAGLLPLGDFLAVLALAAAHDGGEQVDPLAVGQGGQLVDHLADSLALNRQAGG</sequence>
<dbReference type="Proteomes" id="UP000038045">
    <property type="component" value="Unplaced"/>
</dbReference>
<organism evidence="1 2">
    <name type="scientific">Parastrongyloides trichosuri</name>
    <name type="common">Possum-specific nematode worm</name>
    <dbReference type="NCBI Taxonomy" id="131310"/>
    <lineage>
        <taxon>Eukaryota</taxon>
        <taxon>Metazoa</taxon>
        <taxon>Ecdysozoa</taxon>
        <taxon>Nematoda</taxon>
        <taxon>Chromadorea</taxon>
        <taxon>Rhabditida</taxon>
        <taxon>Tylenchina</taxon>
        <taxon>Panagrolaimomorpha</taxon>
        <taxon>Strongyloidoidea</taxon>
        <taxon>Strongyloididae</taxon>
        <taxon>Parastrongyloides</taxon>
    </lineage>
</organism>
<accession>A0A0N5A4D5</accession>
<dbReference type="AntiFam" id="ANF00159">
    <property type="entry name" value="Shadow ORF (opposite uvrA)"/>
</dbReference>
<reference evidence="2" key="1">
    <citation type="submission" date="2017-02" db="UniProtKB">
        <authorList>
            <consortium name="WormBaseParasite"/>
        </authorList>
    </citation>
    <scope>IDENTIFICATION</scope>
</reference>